<keyword evidence="3 6" id="KW-0812">Transmembrane</keyword>
<dbReference type="SUPFAM" id="SSF48317">
    <property type="entry name" value="Acid phosphatase/Vanadium-dependent haloperoxidase"/>
    <property type="match status" value="1"/>
</dbReference>
<keyword evidence="4 6" id="KW-1133">Transmembrane helix</keyword>
<dbReference type="PANTHER" id="PTHR10165">
    <property type="entry name" value="LIPID PHOSPHATE PHOSPHATASE"/>
    <property type="match status" value="1"/>
</dbReference>
<comment type="caution">
    <text evidence="8">The sequence shown here is derived from an EMBL/GenBank/DDBJ whole genome shotgun (WGS) entry which is preliminary data.</text>
</comment>
<dbReference type="InterPro" id="IPR043216">
    <property type="entry name" value="PAP-like"/>
</dbReference>
<comment type="similarity">
    <text evidence="2">Belongs to the PA-phosphatase related phosphoesterase family.</text>
</comment>
<dbReference type="Proteomes" id="UP001321473">
    <property type="component" value="Unassembled WGS sequence"/>
</dbReference>
<dbReference type="GO" id="GO:0007165">
    <property type="term" value="P:signal transduction"/>
    <property type="evidence" value="ECO:0007669"/>
    <property type="project" value="TreeGrafter"/>
</dbReference>
<evidence type="ECO:0000313" key="8">
    <source>
        <dbReference type="EMBL" id="KAK8762501.1"/>
    </source>
</evidence>
<organism evidence="8 9">
    <name type="scientific">Amblyomma americanum</name>
    <name type="common">Lone star tick</name>
    <dbReference type="NCBI Taxonomy" id="6943"/>
    <lineage>
        <taxon>Eukaryota</taxon>
        <taxon>Metazoa</taxon>
        <taxon>Ecdysozoa</taxon>
        <taxon>Arthropoda</taxon>
        <taxon>Chelicerata</taxon>
        <taxon>Arachnida</taxon>
        <taxon>Acari</taxon>
        <taxon>Parasitiformes</taxon>
        <taxon>Ixodida</taxon>
        <taxon>Ixodoidea</taxon>
        <taxon>Ixodidae</taxon>
        <taxon>Amblyomminae</taxon>
        <taxon>Amblyomma</taxon>
    </lineage>
</organism>
<evidence type="ECO:0000256" key="5">
    <source>
        <dbReference type="ARBA" id="ARBA00023136"/>
    </source>
</evidence>
<reference evidence="8 9" key="1">
    <citation type="journal article" date="2023" name="Arcadia Sci">
        <title>De novo assembly of a long-read Amblyomma americanum tick genome.</title>
        <authorList>
            <person name="Chou S."/>
            <person name="Poskanzer K.E."/>
            <person name="Rollins M."/>
            <person name="Thuy-Boun P.S."/>
        </authorList>
    </citation>
    <scope>NUCLEOTIDE SEQUENCE [LARGE SCALE GENOMIC DNA]</scope>
    <source>
        <strain evidence="8">F_SG_1</strain>
        <tissue evidence="8">Salivary glands</tissue>
    </source>
</reference>
<proteinExistence type="inferred from homology"/>
<gene>
    <name evidence="8" type="ORF">V5799_026232</name>
</gene>
<keyword evidence="9" id="KW-1185">Reference proteome</keyword>
<dbReference type="InterPro" id="IPR000326">
    <property type="entry name" value="PAP2/HPO"/>
</dbReference>
<dbReference type="GO" id="GO:0046839">
    <property type="term" value="P:phospholipid dephosphorylation"/>
    <property type="evidence" value="ECO:0007669"/>
    <property type="project" value="TreeGrafter"/>
</dbReference>
<dbReference type="Pfam" id="PF01569">
    <property type="entry name" value="PAP2"/>
    <property type="match status" value="1"/>
</dbReference>
<feature type="transmembrane region" description="Helical" evidence="6">
    <location>
        <begin position="89"/>
        <end position="111"/>
    </location>
</feature>
<accession>A0AAQ4DJ61</accession>
<evidence type="ECO:0000259" key="7">
    <source>
        <dbReference type="Pfam" id="PF01569"/>
    </source>
</evidence>
<sequence>MLYAVCFAVPVVLVLYGLLAPFLFGAAVTRLLTVVAKYGVGKLRPNFLTRCGYEVYTEFCSPDKPQNLYRSWFVCPTTTAVEQLVDMRLGFVSGHASLAAYAMSYMVLAYLSPMKKNCAGAHPPAVLRGENGVQGAPYSAFPTAASAV</sequence>
<feature type="domain" description="Phosphatidic acid phosphatase type 2/haloperoxidase" evidence="7">
    <location>
        <begin position="20"/>
        <end position="116"/>
    </location>
</feature>
<dbReference type="GO" id="GO:0006644">
    <property type="term" value="P:phospholipid metabolic process"/>
    <property type="evidence" value="ECO:0007669"/>
    <property type="project" value="InterPro"/>
</dbReference>
<name>A0AAQ4DJ61_AMBAM</name>
<evidence type="ECO:0000256" key="3">
    <source>
        <dbReference type="ARBA" id="ARBA00022692"/>
    </source>
</evidence>
<dbReference type="GO" id="GO:0005886">
    <property type="term" value="C:plasma membrane"/>
    <property type="evidence" value="ECO:0007669"/>
    <property type="project" value="TreeGrafter"/>
</dbReference>
<evidence type="ECO:0000256" key="1">
    <source>
        <dbReference type="ARBA" id="ARBA00004141"/>
    </source>
</evidence>
<protein>
    <recommendedName>
        <fullName evidence="7">Phosphatidic acid phosphatase type 2/haloperoxidase domain-containing protein</fullName>
    </recommendedName>
</protein>
<dbReference type="PANTHER" id="PTHR10165:SF197">
    <property type="entry name" value="FI04477P-RELATED"/>
    <property type="match status" value="1"/>
</dbReference>
<evidence type="ECO:0000256" key="6">
    <source>
        <dbReference type="SAM" id="Phobius"/>
    </source>
</evidence>
<dbReference type="GO" id="GO:0008195">
    <property type="term" value="F:phosphatidate phosphatase activity"/>
    <property type="evidence" value="ECO:0007669"/>
    <property type="project" value="TreeGrafter"/>
</dbReference>
<dbReference type="Gene3D" id="1.20.144.10">
    <property type="entry name" value="Phosphatidic acid phosphatase type 2/haloperoxidase"/>
    <property type="match status" value="1"/>
</dbReference>
<evidence type="ECO:0000313" key="9">
    <source>
        <dbReference type="Proteomes" id="UP001321473"/>
    </source>
</evidence>
<evidence type="ECO:0000256" key="2">
    <source>
        <dbReference type="ARBA" id="ARBA00008816"/>
    </source>
</evidence>
<dbReference type="EMBL" id="JARKHS020030039">
    <property type="protein sequence ID" value="KAK8762501.1"/>
    <property type="molecule type" value="Genomic_DNA"/>
</dbReference>
<evidence type="ECO:0000256" key="4">
    <source>
        <dbReference type="ARBA" id="ARBA00022989"/>
    </source>
</evidence>
<dbReference type="AlphaFoldDB" id="A0AAQ4DJ61"/>
<comment type="subcellular location">
    <subcellularLocation>
        <location evidence="1">Membrane</location>
        <topology evidence="1">Multi-pass membrane protein</topology>
    </subcellularLocation>
</comment>
<dbReference type="InterPro" id="IPR036938">
    <property type="entry name" value="PAP2/HPO_sf"/>
</dbReference>
<keyword evidence="5 6" id="KW-0472">Membrane</keyword>